<evidence type="ECO:0000313" key="1">
    <source>
        <dbReference type="EMBL" id="QDU93287.1"/>
    </source>
</evidence>
<dbReference type="Proteomes" id="UP000317648">
    <property type="component" value="Chromosome"/>
</dbReference>
<name>A0A518DN66_9BACT</name>
<sequence>MSATSNGPQPGDEDPLSTTAGVQRLLRNTLQRRGGKLPLRPAIRHHVLFRPQNRQGQNHFSLNLEDVLRMDRQPNSCWLLCSQVDAADFSFYVIPHQAACAVAADGGFICRPAGADNPAGFVAARTNVTLDWQSHSLRRSGCEVSIAAFQNRVDLFREQVLPHWRLLDENDAQEIAFRRCPRCGQDRLPDYGTKRYDFQCRNGNCRLLWCGEYWSKNEGEARKREEKRLPCHPGWWVYEGVTKRWSVWDETPLRS</sequence>
<dbReference type="EMBL" id="CP036433">
    <property type="protein sequence ID" value="QDU93287.1"/>
    <property type="molecule type" value="Genomic_DNA"/>
</dbReference>
<keyword evidence="2" id="KW-1185">Reference proteome</keyword>
<protein>
    <submittedName>
        <fullName evidence="1">Uncharacterized protein</fullName>
    </submittedName>
</protein>
<proteinExistence type="predicted"/>
<dbReference type="RefSeq" id="WP_145049964.1">
    <property type="nucleotide sequence ID" value="NZ_CP036433.1"/>
</dbReference>
<reference evidence="1 2" key="1">
    <citation type="submission" date="2019-02" db="EMBL/GenBank/DDBJ databases">
        <title>Deep-cultivation of Planctomycetes and their phenomic and genomic characterization uncovers novel biology.</title>
        <authorList>
            <person name="Wiegand S."/>
            <person name="Jogler M."/>
            <person name="Boedeker C."/>
            <person name="Pinto D."/>
            <person name="Vollmers J."/>
            <person name="Rivas-Marin E."/>
            <person name="Kohn T."/>
            <person name="Peeters S.H."/>
            <person name="Heuer A."/>
            <person name="Rast P."/>
            <person name="Oberbeckmann S."/>
            <person name="Bunk B."/>
            <person name="Jeske O."/>
            <person name="Meyerdierks A."/>
            <person name="Storesund J.E."/>
            <person name="Kallscheuer N."/>
            <person name="Luecker S."/>
            <person name="Lage O.M."/>
            <person name="Pohl T."/>
            <person name="Merkel B.J."/>
            <person name="Hornburger P."/>
            <person name="Mueller R.-W."/>
            <person name="Bruemmer F."/>
            <person name="Labrenz M."/>
            <person name="Spormann A.M."/>
            <person name="Op den Camp H."/>
            <person name="Overmann J."/>
            <person name="Amann R."/>
            <person name="Jetten M.S.M."/>
            <person name="Mascher T."/>
            <person name="Medema M.H."/>
            <person name="Devos D.P."/>
            <person name="Kaster A.-K."/>
            <person name="Ovreas L."/>
            <person name="Rohde M."/>
            <person name="Galperin M.Y."/>
            <person name="Jogler C."/>
        </authorList>
    </citation>
    <scope>NUCLEOTIDE SEQUENCE [LARGE SCALE GENOMIC DNA]</scope>
    <source>
        <strain evidence="1 2">Pla85_3_4</strain>
    </source>
</reference>
<dbReference type="AlphaFoldDB" id="A0A518DN66"/>
<accession>A0A518DN66</accession>
<gene>
    <name evidence="1" type="ORF">Pla8534_10670</name>
</gene>
<organism evidence="1 2">
    <name type="scientific">Lignipirellula cremea</name>
    <dbReference type="NCBI Taxonomy" id="2528010"/>
    <lineage>
        <taxon>Bacteria</taxon>
        <taxon>Pseudomonadati</taxon>
        <taxon>Planctomycetota</taxon>
        <taxon>Planctomycetia</taxon>
        <taxon>Pirellulales</taxon>
        <taxon>Pirellulaceae</taxon>
        <taxon>Lignipirellula</taxon>
    </lineage>
</organism>
<dbReference type="KEGG" id="lcre:Pla8534_10670"/>
<evidence type="ECO:0000313" key="2">
    <source>
        <dbReference type="Proteomes" id="UP000317648"/>
    </source>
</evidence>